<dbReference type="HAMAP" id="MF_00917">
    <property type="entry name" value="QueE"/>
    <property type="match status" value="1"/>
</dbReference>
<feature type="binding site" evidence="8">
    <location>
        <begin position="50"/>
        <end position="52"/>
    </location>
    <ligand>
        <name>S-adenosyl-L-methionine</name>
        <dbReference type="ChEBI" id="CHEBI:59789"/>
    </ligand>
</feature>
<dbReference type="PANTHER" id="PTHR42836">
    <property type="entry name" value="7-CARBOXY-7-DEAZAGUANINE SYNTHASE"/>
    <property type="match status" value="1"/>
</dbReference>
<evidence type="ECO:0000256" key="7">
    <source>
        <dbReference type="ARBA" id="ARBA00023239"/>
    </source>
</evidence>
<dbReference type="SFLD" id="SFLDS00029">
    <property type="entry name" value="Radical_SAM"/>
    <property type="match status" value="1"/>
</dbReference>
<comment type="similarity">
    <text evidence="8">Belongs to the radical SAM superfamily. 7-carboxy-7-deazaguanine synthase family.</text>
</comment>
<evidence type="ECO:0000256" key="2">
    <source>
        <dbReference type="ARBA" id="ARBA00022691"/>
    </source>
</evidence>
<evidence type="ECO:0000256" key="1">
    <source>
        <dbReference type="ARBA" id="ARBA00022485"/>
    </source>
</evidence>
<reference evidence="10" key="2">
    <citation type="journal article" date="2021" name="PeerJ">
        <title>Extensive microbial diversity within the chicken gut microbiome revealed by metagenomics and culture.</title>
        <authorList>
            <person name="Gilroy R."/>
            <person name="Ravi A."/>
            <person name="Getino M."/>
            <person name="Pursley I."/>
            <person name="Horton D.L."/>
            <person name="Alikhan N.F."/>
            <person name="Baker D."/>
            <person name="Gharbi K."/>
            <person name="Hall N."/>
            <person name="Watson M."/>
            <person name="Adriaenssens E.M."/>
            <person name="Foster-Nyarko E."/>
            <person name="Jarju S."/>
            <person name="Secka A."/>
            <person name="Antonio M."/>
            <person name="Oren A."/>
            <person name="Chaudhuri R.R."/>
            <person name="La Ragione R."/>
            <person name="Hildebrand F."/>
            <person name="Pallen M.J."/>
        </authorList>
    </citation>
    <scope>NUCLEOTIDE SEQUENCE</scope>
    <source>
        <strain evidence="10">ChiHjej13B12-12457</strain>
    </source>
</reference>
<evidence type="ECO:0000256" key="3">
    <source>
        <dbReference type="ARBA" id="ARBA00022723"/>
    </source>
</evidence>
<comment type="function">
    <text evidence="8">Catalyzes the complex heterocyclic radical-mediated conversion of 6-carboxy-5,6,7,8-tetrahydropterin (CPH4) to 7-carboxy-7-deazaguanine (CDG), a step common to the biosynthetic pathways of all 7-deazapurine-containing compounds.</text>
</comment>
<dbReference type="Proteomes" id="UP000886744">
    <property type="component" value="Unassembled WGS sequence"/>
</dbReference>
<comment type="cofactor">
    <cofactor evidence="8">
        <name>S-adenosyl-L-methionine</name>
        <dbReference type="ChEBI" id="CHEBI:59789"/>
    </cofactor>
    <text evidence="8">Binds 1 S-adenosyl-L-methionine per subunit.</text>
</comment>
<keyword evidence="2 8" id="KW-0949">S-adenosyl-L-methionine</keyword>
<feature type="binding site" evidence="8">
    <location>
        <position position="48"/>
    </location>
    <ligand>
        <name>[4Fe-4S] cluster</name>
        <dbReference type="ChEBI" id="CHEBI:49883"/>
        <note>4Fe-4S-S-AdoMet</note>
    </ligand>
</feature>
<dbReference type="AlphaFoldDB" id="A0A9D1E209"/>
<feature type="binding site" evidence="8">
    <location>
        <position position="85"/>
    </location>
    <ligand>
        <name>substrate</name>
    </ligand>
</feature>
<evidence type="ECO:0000256" key="4">
    <source>
        <dbReference type="ARBA" id="ARBA00022842"/>
    </source>
</evidence>
<name>A0A9D1E209_9BACT</name>
<dbReference type="GO" id="GO:0016840">
    <property type="term" value="F:carbon-nitrogen lyase activity"/>
    <property type="evidence" value="ECO:0007669"/>
    <property type="project" value="UniProtKB-UniRule"/>
</dbReference>
<evidence type="ECO:0000256" key="8">
    <source>
        <dbReference type="HAMAP-Rule" id="MF_00917"/>
    </source>
</evidence>
<dbReference type="GO" id="GO:1904047">
    <property type="term" value="F:S-adenosyl-L-methionine binding"/>
    <property type="evidence" value="ECO:0007669"/>
    <property type="project" value="UniProtKB-UniRule"/>
</dbReference>
<keyword evidence="1 8" id="KW-0004">4Fe-4S</keyword>
<keyword evidence="7 8" id="KW-0456">Lyase</keyword>
<feature type="domain" description="Radical SAM core" evidence="9">
    <location>
        <begin position="31"/>
        <end position="211"/>
    </location>
</feature>
<evidence type="ECO:0000313" key="11">
    <source>
        <dbReference type="Proteomes" id="UP000886744"/>
    </source>
</evidence>
<dbReference type="Pfam" id="PF04055">
    <property type="entry name" value="Radical_SAM"/>
    <property type="match status" value="1"/>
</dbReference>
<dbReference type="InterPro" id="IPR013785">
    <property type="entry name" value="Aldolase_TIM"/>
</dbReference>
<dbReference type="InterPro" id="IPR058240">
    <property type="entry name" value="rSAM_sf"/>
</dbReference>
<dbReference type="GO" id="GO:0000287">
    <property type="term" value="F:magnesium ion binding"/>
    <property type="evidence" value="ECO:0007669"/>
    <property type="project" value="UniProtKB-UniRule"/>
</dbReference>
<sequence>MTDAHTHDPLGTGTALPVVESFYTVQGEGVNTGKAAWFIRLGGCDVRCAWCDSKNSWNTDALPLTGIEDIVRPITGSPAVNVVITGGEPLMHDLGPLCGRLKEKGYNIFLETSGTHPLSGVFDWICVSPKKHRPPLQEVLEKADELKAVAGCPGDIAWAEDIRKHVRRQCVLLLQPEWGQRQSATPIIIEYVKEHPEWRISLQTHKYLGIP</sequence>
<comment type="catalytic activity">
    <reaction evidence="8">
        <text>6-carboxy-5,6,7,8-tetrahydropterin + H(+) = 7-carboxy-7-carbaguanine + NH4(+)</text>
        <dbReference type="Rhea" id="RHEA:27974"/>
        <dbReference type="ChEBI" id="CHEBI:15378"/>
        <dbReference type="ChEBI" id="CHEBI:28938"/>
        <dbReference type="ChEBI" id="CHEBI:61032"/>
        <dbReference type="ChEBI" id="CHEBI:61036"/>
        <dbReference type="EC" id="4.3.99.3"/>
    </reaction>
</comment>
<keyword evidence="3 8" id="KW-0479">Metal-binding</keyword>
<comment type="caution">
    <text evidence="10">The sequence shown here is derived from an EMBL/GenBank/DDBJ whole genome shotgun (WGS) entry which is preliminary data.</text>
</comment>
<dbReference type="PROSITE" id="PS51918">
    <property type="entry name" value="RADICAL_SAM"/>
    <property type="match status" value="1"/>
</dbReference>
<keyword evidence="4 8" id="KW-0460">Magnesium</keyword>
<proteinExistence type="inferred from homology"/>
<feature type="binding site" evidence="8">
    <location>
        <position position="40"/>
    </location>
    <ligand>
        <name>substrate</name>
    </ligand>
</feature>
<comment type="subunit">
    <text evidence="8">Homodimer.</text>
</comment>
<evidence type="ECO:0000256" key="6">
    <source>
        <dbReference type="ARBA" id="ARBA00023014"/>
    </source>
</evidence>
<feature type="binding site" evidence="8">
    <location>
        <begin position="128"/>
        <end position="130"/>
    </location>
    <ligand>
        <name>S-adenosyl-L-methionine</name>
        <dbReference type="ChEBI" id="CHEBI:59789"/>
    </ligand>
</feature>
<dbReference type="PANTHER" id="PTHR42836:SF1">
    <property type="entry name" value="7-CARBOXY-7-DEAZAGUANINE SYNTHASE"/>
    <property type="match status" value="1"/>
</dbReference>
<evidence type="ECO:0000256" key="5">
    <source>
        <dbReference type="ARBA" id="ARBA00023004"/>
    </source>
</evidence>
<protein>
    <recommendedName>
        <fullName evidence="8">7-carboxy-7-deazaguanine synthase</fullName>
        <shortName evidence="8">CDG synthase</shortName>
        <ecNumber evidence="8">4.3.99.3</ecNumber>
    </recommendedName>
    <alternativeName>
        <fullName evidence="8">Queuosine biosynthesis protein QueE</fullName>
    </alternativeName>
</protein>
<dbReference type="EC" id="4.3.99.3" evidence="8"/>
<comment type="pathway">
    <text evidence="8">Purine metabolism; 7-cyano-7-deazaguanine biosynthesis.</text>
</comment>
<dbReference type="GO" id="GO:0008616">
    <property type="term" value="P:tRNA queuosine(34) biosynthetic process"/>
    <property type="evidence" value="ECO:0007669"/>
    <property type="project" value="UniProtKB-UniRule"/>
</dbReference>
<feature type="binding site" evidence="8">
    <location>
        <position position="53"/>
    </location>
    <ligand>
        <name>Mg(2+)</name>
        <dbReference type="ChEBI" id="CHEBI:18420"/>
    </ligand>
</feature>
<feature type="binding site" evidence="8">
    <location>
        <position position="51"/>
    </location>
    <ligand>
        <name>[4Fe-4S] cluster</name>
        <dbReference type="ChEBI" id="CHEBI:49883"/>
        <note>4Fe-4S-S-AdoMet</note>
    </ligand>
</feature>
<feature type="binding site" evidence="8">
    <location>
        <begin position="25"/>
        <end position="27"/>
    </location>
    <ligand>
        <name>substrate</name>
    </ligand>
</feature>
<gene>
    <name evidence="8" type="primary">queE</name>
    <name evidence="10" type="ORF">IAC94_07045</name>
</gene>
<feature type="binding site" evidence="8">
    <location>
        <position position="44"/>
    </location>
    <ligand>
        <name>[4Fe-4S] cluster</name>
        <dbReference type="ChEBI" id="CHEBI:49883"/>
        <note>4Fe-4S-S-AdoMet</note>
    </ligand>
</feature>
<feature type="binding site" evidence="8">
    <location>
        <position position="87"/>
    </location>
    <ligand>
        <name>S-adenosyl-L-methionine</name>
        <dbReference type="ChEBI" id="CHEBI:59789"/>
    </ligand>
</feature>
<keyword evidence="5 8" id="KW-0408">Iron</keyword>
<keyword evidence="6 8" id="KW-0411">Iron-sulfur</keyword>
<keyword evidence="8" id="KW-0671">Queuosine biosynthesis</keyword>
<comment type="cofactor">
    <cofactor evidence="8">
        <name>[4Fe-4S] cluster</name>
        <dbReference type="ChEBI" id="CHEBI:49883"/>
    </cofactor>
    <text evidence="8">Binds 1 [4Fe-4S] cluster. The cluster is coordinated with 3 cysteines and an exchangeable S-adenosyl-L-methionine.</text>
</comment>
<dbReference type="InterPro" id="IPR007197">
    <property type="entry name" value="rSAM"/>
</dbReference>
<dbReference type="CDD" id="cd01335">
    <property type="entry name" value="Radical_SAM"/>
    <property type="match status" value="1"/>
</dbReference>
<dbReference type="Gene3D" id="3.20.20.70">
    <property type="entry name" value="Aldolase class I"/>
    <property type="match status" value="1"/>
</dbReference>
<reference evidence="10" key="1">
    <citation type="submission" date="2020-10" db="EMBL/GenBank/DDBJ databases">
        <authorList>
            <person name="Gilroy R."/>
        </authorList>
    </citation>
    <scope>NUCLEOTIDE SEQUENCE</scope>
    <source>
        <strain evidence="10">ChiHjej13B12-12457</strain>
    </source>
</reference>
<dbReference type="InterPro" id="IPR024924">
    <property type="entry name" value="7-CO-7-deazaguanine_synth-like"/>
</dbReference>
<dbReference type="SUPFAM" id="SSF102114">
    <property type="entry name" value="Radical SAM enzymes"/>
    <property type="match status" value="1"/>
</dbReference>
<accession>A0A9D1E209</accession>
<organism evidence="10 11">
    <name type="scientific">Candidatus Coprenecus avistercoris</name>
    <dbReference type="NCBI Taxonomy" id="2840730"/>
    <lineage>
        <taxon>Bacteria</taxon>
        <taxon>Pseudomonadati</taxon>
        <taxon>Bacteroidota</taxon>
        <taxon>Bacteroidia</taxon>
        <taxon>Bacteroidales</taxon>
        <taxon>Rikenellaceae</taxon>
        <taxon>Rikenellaceae incertae sedis</taxon>
        <taxon>Candidatus Coprenecus</taxon>
    </lineage>
</organism>
<dbReference type="PIRSF" id="PIRSF000370">
    <property type="entry name" value="QueE"/>
    <property type="match status" value="1"/>
</dbReference>
<comment type="caution">
    <text evidence="8">Lacks conserved residue(s) required for the propagation of feature annotation.</text>
</comment>
<dbReference type="GO" id="GO:0051539">
    <property type="term" value="F:4 iron, 4 sulfur cluster binding"/>
    <property type="evidence" value="ECO:0007669"/>
    <property type="project" value="UniProtKB-UniRule"/>
</dbReference>
<feature type="binding site" evidence="8">
    <location>
        <position position="211"/>
    </location>
    <ligand>
        <name>substrate</name>
    </ligand>
</feature>
<dbReference type="EMBL" id="DVHI01000084">
    <property type="protein sequence ID" value="HIR63260.1"/>
    <property type="molecule type" value="Genomic_DNA"/>
</dbReference>
<evidence type="ECO:0000313" key="10">
    <source>
        <dbReference type="EMBL" id="HIR63260.1"/>
    </source>
</evidence>
<comment type="cofactor">
    <cofactor evidence="8">
        <name>Mg(2+)</name>
        <dbReference type="ChEBI" id="CHEBI:18420"/>
    </cofactor>
</comment>
<evidence type="ECO:0000259" key="9">
    <source>
        <dbReference type="PROSITE" id="PS51918"/>
    </source>
</evidence>